<dbReference type="AlphaFoldDB" id="A0A0M6Y8I9"/>
<dbReference type="RefSeq" id="WP_208984476.1">
    <property type="nucleotide sequence ID" value="NZ_CXST01000002.1"/>
</dbReference>
<dbReference type="Gene3D" id="3.40.50.410">
    <property type="entry name" value="von Willebrand factor, type A domain"/>
    <property type="match status" value="1"/>
</dbReference>
<dbReference type="Proteomes" id="UP000048926">
    <property type="component" value="Unassembled WGS sequence"/>
</dbReference>
<reference evidence="3" key="1">
    <citation type="submission" date="2015-07" db="EMBL/GenBank/DDBJ databases">
        <authorList>
            <person name="Rodrigo-Torres Lidia"/>
            <person name="Arahal R.David."/>
        </authorList>
    </citation>
    <scope>NUCLEOTIDE SEQUENCE [LARGE SCALE GENOMIC DNA]</scope>
    <source>
        <strain evidence="3">CECT 4801</strain>
    </source>
</reference>
<dbReference type="EMBL" id="CXST01000002">
    <property type="protein sequence ID" value="CTQ45587.1"/>
    <property type="molecule type" value="Genomic_DNA"/>
</dbReference>
<evidence type="ECO:0000313" key="3">
    <source>
        <dbReference type="Proteomes" id="UP000048926"/>
    </source>
</evidence>
<protein>
    <recommendedName>
        <fullName evidence="4">DUF1194 domain-containing protein</fullName>
    </recommendedName>
</protein>
<dbReference type="InterPro" id="IPR010607">
    <property type="entry name" value="DUF1194"/>
</dbReference>
<evidence type="ECO:0000313" key="2">
    <source>
        <dbReference type="EMBL" id="CTQ45587.1"/>
    </source>
</evidence>
<dbReference type="InterPro" id="IPR036465">
    <property type="entry name" value="vWFA_dom_sf"/>
</dbReference>
<keyword evidence="3" id="KW-1185">Reference proteome</keyword>
<gene>
    <name evidence="2" type="ORF">LAL4801_04041</name>
</gene>
<dbReference type="STRING" id="187304.B0E33_03135"/>
<organism evidence="2 3">
    <name type="scientific">Roseibium aggregatum</name>
    <dbReference type="NCBI Taxonomy" id="187304"/>
    <lineage>
        <taxon>Bacteria</taxon>
        <taxon>Pseudomonadati</taxon>
        <taxon>Pseudomonadota</taxon>
        <taxon>Alphaproteobacteria</taxon>
        <taxon>Hyphomicrobiales</taxon>
        <taxon>Stappiaceae</taxon>
        <taxon>Roseibium</taxon>
    </lineage>
</organism>
<name>A0A0M6Y8I9_9HYPH</name>
<accession>A0A0M6Y8I9</accession>
<sequence>MTDCCWISHTDCHRGQSAARKTLRQVIGLFSFLSLLLLPGPAAACSLSLVLAMDGSASVDAREHTLQLNGLADALRDPDVVQAIEAVGGIWVTSFEWSGRYQQLLQLGWSHLSDAQSAANAAETLRRSPRGYTEFPTALGYALGHAATLMRKAPAPCIRKVIDVAGDGINNDGFGPESAYRAFDFQDVTVNGLVISGADEAPVRYYRTHVIRGPGAFVEVADSYDDYAEAMKRKLLREIFGSGYASLR</sequence>
<keyword evidence="1" id="KW-1133">Transmembrane helix</keyword>
<keyword evidence="1" id="KW-0812">Transmembrane</keyword>
<dbReference type="Pfam" id="PF06707">
    <property type="entry name" value="DUF1194"/>
    <property type="match status" value="1"/>
</dbReference>
<proteinExistence type="predicted"/>
<evidence type="ECO:0008006" key="4">
    <source>
        <dbReference type="Google" id="ProtNLM"/>
    </source>
</evidence>
<evidence type="ECO:0000256" key="1">
    <source>
        <dbReference type="SAM" id="Phobius"/>
    </source>
</evidence>
<feature type="transmembrane region" description="Helical" evidence="1">
    <location>
        <begin position="26"/>
        <end position="53"/>
    </location>
</feature>
<keyword evidence="1" id="KW-0472">Membrane</keyword>
<dbReference type="SUPFAM" id="SSF53300">
    <property type="entry name" value="vWA-like"/>
    <property type="match status" value="1"/>
</dbReference>